<dbReference type="Gene3D" id="3.40.50.1390">
    <property type="entry name" value="Resolvase, N-terminal catalytic domain"/>
    <property type="match status" value="1"/>
</dbReference>
<dbReference type="Pfam" id="PF00239">
    <property type="entry name" value="Resolvase"/>
    <property type="match status" value="1"/>
</dbReference>
<feature type="domain" description="Resolvase/invertase-type recombinase catalytic" evidence="3">
    <location>
        <begin position="3"/>
        <end position="107"/>
    </location>
</feature>
<dbReference type="InterPro" id="IPR036162">
    <property type="entry name" value="Resolvase-like_N_sf"/>
</dbReference>
<evidence type="ECO:0000256" key="2">
    <source>
        <dbReference type="ARBA" id="ARBA00023172"/>
    </source>
</evidence>
<keyword evidence="1" id="KW-0238">DNA-binding</keyword>
<evidence type="ECO:0000313" key="5">
    <source>
        <dbReference type="Proteomes" id="UP000319848"/>
    </source>
</evidence>
<dbReference type="RefSeq" id="WP_035118145.1">
    <property type="nucleotide sequence ID" value="NZ_AVBI01000018.1"/>
</dbReference>
<dbReference type="AlphaFoldDB" id="A0A562LP64"/>
<evidence type="ECO:0000256" key="1">
    <source>
        <dbReference type="ARBA" id="ARBA00023125"/>
    </source>
</evidence>
<keyword evidence="2" id="KW-0233">DNA recombination</keyword>
<sequence length="107" mass="12527">MKNAVIYTRVSTDEQSNTSLTLRNQEEELRKHCESKGFNVVGHFQDDCSAKTFNRPEWRKLEEFVKNSENVGLILITNWDRFSRDVNQGYKIISQMSNRGIEIKSIK</sequence>
<evidence type="ECO:0000259" key="3">
    <source>
        <dbReference type="PROSITE" id="PS51736"/>
    </source>
</evidence>
<dbReference type="InterPro" id="IPR006119">
    <property type="entry name" value="Resolv_N"/>
</dbReference>
<dbReference type="InterPro" id="IPR050639">
    <property type="entry name" value="SSR_resolvase"/>
</dbReference>
<dbReference type="EMBL" id="VLKQ01000012">
    <property type="protein sequence ID" value="TWI09368.1"/>
    <property type="molecule type" value="Genomic_DNA"/>
</dbReference>
<dbReference type="SUPFAM" id="SSF53041">
    <property type="entry name" value="Resolvase-like"/>
    <property type="match status" value="1"/>
</dbReference>
<dbReference type="Proteomes" id="UP000319848">
    <property type="component" value="Unassembled WGS sequence"/>
</dbReference>
<dbReference type="PROSITE" id="PS51736">
    <property type="entry name" value="RECOMBINASES_3"/>
    <property type="match status" value="1"/>
</dbReference>
<dbReference type="GO" id="GO:0000150">
    <property type="term" value="F:DNA strand exchange activity"/>
    <property type="evidence" value="ECO:0007669"/>
    <property type="project" value="InterPro"/>
</dbReference>
<organism evidence="4 5">
    <name type="scientific">Flavobacterium cauense R2A-7</name>
    <dbReference type="NCBI Taxonomy" id="1341154"/>
    <lineage>
        <taxon>Bacteria</taxon>
        <taxon>Pseudomonadati</taxon>
        <taxon>Bacteroidota</taxon>
        <taxon>Flavobacteriia</taxon>
        <taxon>Flavobacteriales</taxon>
        <taxon>Flavobacteriaceae</taxon>
        <taxon>Flavobacterium</taxon>
    </lineage>
</organism>
<gene>
    <name evidence="4" type="ORF">IP98_02530</name>
</gene>
<proteinExistence type="predicted"/>
<dbReference type="OrthoDB" id="9815006at2"/>
<accession>A0A562LP64</accession>
<dbReference type="SMART" id="SM00857">
    <property type="entry name" value="Resolvase"/>
    <property type="match status" value="1"/>
</dbReference>
<name>A0A562LP64_9FLAO</name>
<keyword evidence="5" id="KW-1185">Reference proteome</keyword>
<comment type="caution">
    <text evidence="4">The sequence shown here is derived from an EMBL/GenBank/DDBJ whole genome shotgun (WGS) entry which is preliminary data.</text>
</comment>
<dbReference type="GO" id="GO:0003677">
    <property type="term" value="F:DNA binding"/>
    <property type="evidence" value="ECO:0007669"/>
    <property type="project" value="UniProtKB-KW"/>
</dbReference>
<dbReference type="CDD" id="cd00338">
    <property type="entry name" value="Ser_Recombinase"/>
    <property type="match status" value="1"/>
</dbReference>
<reference evidence="4 5" key="1">
    <citation type="journal article" date="2015" name="Stand. Genomic Sci.">
        <title>Genomic Encyclopedia of Bacterial and Archaeal Type Strains, Phase III: the genomes of soil and plant-associated and newly described type strains.</title>
        <authorList>
            <person name="Whitman W.B."/>
            <person name="Woyke T."/>
            <person name="Klenk H.P."/>
            <person name="Zhou Y."/>
            <person name="Lilburn T.G."/>
            <person name="Beck B.J."/>
            <person name="De Vos P."/>
            <person name="Vandamme P."/>
            <person name="Eisen J.A."/>
            <person name="Garrity G."/>
            <person name="Hugenholtz P."/>
            <person name="Kyrpides N.C."/>
        </authorList>
    </citation>
    <scope>NUCLEOTIDE SEQUENCE [LARGE SCALE GENOMIC DNA]</scope>
    <source>
        <strain evidence="4 5">CGMCC 1.7270</strain>
    </source>
</reference>
<protein>
    <submittedName>
        <fullName evidence="4">Resolvase-like protein</fullName>
    </submittedName>
</protein>
<dbReference type="PANTHER" id="PTHR30461:SF2">
    <property type="entry name" value="SERINE RECOMBINASE PINE-RELATED"/>
    <property type="match status" value="1"/>
</dbReference>
<evidence type="ECO:0000313" key="4">
    <source>
        <dbReference type="EMBL" id="TWI09368.1"/>
    </source>
</evidence>
<dbReference type="PANTHER" id="PTHR30461">
    <property type="entry name" value="DNA-INVERTASE FROM LAMBDOID PROPHAGE"/>
    <property type="match status" value="1"/>
</dbReference>